<dbReference type="AlphaFoldDB" id="A0A3S4SFI7"/>
<dbReference type="Pfam" id="PF03527">
    <property type="entry name" value="RHS"/>
    <property type="match status" value="1"/>
</dbReference>
<dbReference type="KEGG" id="nci:NCTC10296_00812"/>
<dbReference type="EMBL" id="LR134313">
    <property type="protein sequence ID" value="VEF00354.1"/>
    <property type="molecule type" value="Genomic_DNA"/>
</dbReference>
<evidence type="ECO:0000313" key="2">
    <source>
        <dbReference type="EMBL" id="VEF00354.1"/>
    </source>
</evidence>
<accession>A0A3S4SFI7</accession>
<dbReference type="NCBIfam" id="TIGR03696">
    <property type="entry name" value="Rhs_assc_core"/>
    <property type="match status" value="1"/>
</dbReference>
<evidence type="ECO:0000259" key="1">
    <source>
        <dbReference type="Pfam" id="PF03527"/>
    </source>
</evidence>
<dbReference type="Pfam" id="PF14412">
    <property type="entry name" value="AHH"/>
    <property type="match status" value="1"/>
</dbReference>
<feature type="domain" description="RHS protein conserved region" evidence="1">
    <location>
        <begin position="126"/>
        <end position="159"/>
    </location>
</feature>
<organism evidence="2 3">
    <name type="scientific">Neisseria canis</name>
    <dbReference type="NCBI Taxonomy" id="493"/>
    <lineage>
        <taxon>Bacteria</taxon>
        <taxon>Pseudomonadati</taxon>
        <taxon>Pseudomonadota</taxon>
        <taxon>Betaproteobacteria</taxon>
        <taxon>Neisseriales</taxon>
        <taxon>Neisseriaceae</taxon>
        <taxon>Neisseria</taxon>
    </lineage>
</organism>
<dbReference type="InterPro" id="IPR050708">
    <property type="entry name" value="T6SS_VgrG/RHS"/>
</dbReference>
<reference evidence="2 3" key="1">
    <citation type="submission" date="2018-12" db="EMBL/GenBank/DDBJ databases">
        <authorList>
            <consortium name="Pathogen Informatics"/>
        </authorList>
    </citation>
    <scope>NUCLEOTIDE SEQUENCE [LARGE SCALE GENOMIC DNA]</scope>
    <source>
        <strain evidence="2 3">NCTC10296</strain>
    </source>
</reference>
<dbReference type="InterPro" id="IPR032871">
    <property type="entry name" value="AHH_dom_containing"/>
</dbReference>
<dbReference type="Gene3D" id="2.180.10.10">
    <property type="entry name" value="RHS repeat-associated core"/>
    <property type="match status" value="1"/>
</dbReference>
<dbReference type="PANTHER" id="PTHR32305">
    <property type="match status" value="1"/>
</dbReference>
<dbReference type="PRINTS" id="PR00394">
    <property type="entry name" value="RHSPROTEIN"/>
</dbReference>
<name>A0A3S4SFI7_9NEIS</name>
<sequence length="358" mass="41005">MQNYFYDLHDQLVKVEIFKKDGSKETWAYHYDSLGRRIGKGRLKENGGAETLSDGLKDHACLNTPNSKDILDSEITFLWDGSHLLREQNSDGLYTYIYTDADSYEPLAQIRDWTDTEGEAKQQTSYFHCDQIGIPREMTDKDGNLLWFGDYYGWGKLKSETNITETAHQPFRLQNQYCDQETGLHYNFFRYYEPDAGRFVNQDPIGLMGGSNFYLFALNTQGWVDPWGLDCSSDAQELRKNMNAKNVPEPNYKNSAHHIVMSNSMDTRMVALREKMQTMGIKINDAANSVFLPTSSAVKDKCNQDNPGACSAHAHSKVHTNTYKKNVYDRLKDINDPVLFKKELRAIGRELQSGTFSI</sequence>
<dbReference type="Proteomes" id="UP000279284">
    <property type="component" value="Chromosome"/>
</dbReference>
<keyword evidence="3" id="KW-1185">Reference proteome</keyword>
<proteinExistence type="predicted"/>
<protein>
    <submittedName>
        <fullName evidence="2">Uncharacterized conserved protein</fullName>
    </submittedName>
</protein>
<evidence type="ECO:0000313" key="3">
    <source>
        <dbReference type="Proteomes" id="UP000279284"/>
    </source>
</evidence>
<dbReference type="InterPro" id="IPR001826">
    <property type="entry name" value="RHS"/>
</dbReference>
<dbReference type="InterPro" id="IPR022385">
    <property type="entry name" value="Rhs_assc_core"/>
</dbReference>
<gene>
    <name evidence="2" type="ORF">NCTC10296_00812</name>
</gene>
<dbReference type="PANTHER" id="PTHR32305:SF15">
    <property type="entry name" value="PROTEIN RHSA-RELATED"/>
    <property type="match status" value="1"/>
</dbReference>